<dbReference type="AlphaFoldDB" id="A0A319DL39"/>
<dbReference type="Gene3D" id="3.40.50.1820">
    <property type="entry name" value="alpha/beta hydrolase"/>
    <property type="match status" value="1"/>
</dbReference>
<dbReference type="EMBL" id="KZ825813">
    <property type="protein sequence ID" value="PYH98271.1"/>
    <property type="molecule type" value="Genomic_DNA"/>
</dbReference>
<feature type="chain" id="PRO_5016388879" evidence="1">
    <location>
        <begin position="19"/>
        <end position="368"/>
    </location>
</feature>
<reference evidence="3 4" key="1">
    <citation type="submission" date="2018-02" db="EMBL/GenBank/DDBJ databases">
        <title>The genomes of Aspergillus section Nigri reveals drivers in fungal speciation.</title>
        <authorList>
            <consortium name="DOE Joint Genome Institute"/>
            <person name="Vesth T.C."/>
            <person name="Nybo J."/>
            <person name="Theobald S."/>
            <person name="Brandl J."/>
            <person name="Frisvad J.C."/>
            <person name="Nielsen K.F."/>
            <person name="Lyhne E.K."/>
            <person name="Kogle M.E."/>
            <person name="Kuo A."/>
            <person name="Riley R."/>
            <person name="Clum A."/>
            <person name="Nolan M."/>
            <person name="Lipzen A."/>
            <person name="Salamov A."/>
            <person name="Henrissat B."/>
            <person name="Wiebenga A."/>
            <person name="De vries R.P."/>
            <person name="Grigoriev I.V."/>
            <person name="Mortensen U.H."/>
            <person name="Andersen M.R."/>
            <person name="Baker S.E."/>
        </authorList>
    </citation>
    <scope>NUCLEOTIDE SEQUENCE [LARGE SCALE GENOMIC DNA]</scope>
    <source>
        <strain evidence="3 4">CBS 707.79</strain>
    </source>
</reference>
<evidence type="ECO:0000259" key="2">
    <source>
        <dbReference type="Pfam" id="PF12697"/>
    </source>
</evidence>
<organism evidence="3 4">
    <name type="scientific">Aspergillus ellipticus CBS 707.79</name>
    <dbReference type="NCBI Taxonomy" id="1448320"/>
    <lineage>
        <taxon>Eukaryota</taxon>
        <taxon>Fungi</taxon>
        <taxon>Dikarya</taxon>
        <taxon>Ascomycota</taxon>
        <taxon>Pezizomycotina</taxon>
        <taxon>Eurotiomycetes</taxon>
        <taxon>Eurotiomycetidae</taxon>
        <taxon>Eurotiales</taxon>
        <taxon>Aspergillaceae</taxon>
        <taxon>Aspergillus</taxon>
        <taxon>Aspergillus subgen. Circumdati</taxon>
    </lineage>
</organism>
<dbReference type="InterPro" id="IPR029058">
    <property type="entry name" value="AB_hydrolase_fold"/>
</dbReference>
<feature type="signal peptide" evidence="1">
    <location>
        <begin position="1"/>
        <end position="18"/>
    </location>
</feature>
<dbReference type="SUPFAM" id="SSF53474">
    <property type="entry name" value="alpha/beta-Hydrolases"/>
    <property type="match status" value="1"/>
</dbReference>
<dbReference type="Pfam" id="PF12697">
    <property type="entry name" value="Abhydrolase_6"/>
    <property type="match status" value="1"/>
</dbReference>
<dbReference type="STRING" id="1448320.A0A319DL39"/>
<proteinExistence type="predicted"/>
<keyword evidence="1" id="KW-0732">Signal</keyword>
<dbReference type="PANTHER" id="PTHR43689">
    <property type="entry name" value="HYDROLASE"/>
    <property type="match status" value="1"/>
</dbReference>
<dbReference type="VEuPathDB" id="FungiDB:BO71DRAFT_416381"/>
<dbReference type="InterPro" id="IPR000073">
    <property type="entry name" value="AB_hydrolase_1"/>
</dbReference>
<dbReference type="PANTHER" id="PTHR43689:SF8">
    <property type="entry name" value="ALPHA_BETA-HYDROLASES SUPERFAMILY PROTEIN"/>
    <property type="match status" value="1"/>
</dbReference>
<evidence type="ECO:0000313" key="3">
    <source>
        <dbReference type="EMBL" id="PYH98271.1"/>
    </source>
</evidence>
<gene>
    <name evidence="3" type="ORF">BO71DRAFT_416381</name>
</gene>
<keyword evidence="3" id="KW-0378">Hydrolase</keyword>
<name>A0A319DL39_9EURO</name>
<feature type="domain" description="AB hydrolase-1" evidence="2">
    <location>
        <begin position="100"/>
        <end position="350"/>
    </location>
</feature>
<evidence type="ECO:0000256" key="1">
    <source>
        <dbReference type="SAM" id="SignalP"/>
    </source>
</evidence>
<sequence>MSASYFLLLALSAIGSWALPSPVAAACQEIDIPITVAVPRFIINTTIDNDWDAAALIFNLTRRDSTTSADPLPVAGSTSTAVESNYTVGATLCGTGETILVLTHGIIESKLYWDPTFPNAENYSFVDAAVAAGYSVLNYDRIGVGSSSKVNALFDAQFQVETAVLNTLVEYARSLPRISKVALVGHSYGAYLSAASASQTAVDALVLTGFSGTFDYFGPFLAGSSLRVAKTQEPTRWGDLDSAYLISADAYSLAYIYFAEPYFDHSVAEWAYEVASEPFAVGELPSLMATTIDYSNITAPVYILQGQFDLSACGGNCVGLINATAATFNGSQVVDWVDDLPAGHSLNLHRVAPTAFQMIFDFFSAQGV</sequence>
<dbReference type="OrthoDB" id="190201at2759"/>
<keyword evidence="4" id="KW-1185">Reference proteome</keyword>
<protein>
    <submittedName>
        <fullName evidence="3">Alpha/beta-hydrolase</fullName>
    </submittedName>
</protein>
<dbReference type="GO" id="GO:0016787">
    <property type="term" value="F:hydrolase activity"/>
    <property type="evidence" value="ECO:0007669"/>
    <property type="project" value="UniProtKB-KW"/>
</dbReference>
<dbReference type="Proteomes" id="UP000247810">
    <property type="component" value="Unassembled WGS sequence"/>
</dbReference>
<accession>A0A319DL39</accession>
<evidence type="ECO:0000313" key="4">
    <source>
        <dbReference type="Proteomes" id="UP000247810"/>
    </source>
</evidence>